<reference evidence="1" key="1">
    <citation type="submission" date="2022-04" db="EMBL/GenBank/DDBJ databases">
        <title>Genome of the entomopathogenic fungus Entomophthora muscae.</title>
        <authorList>
            <person name="Elya C."/>
            <person name="Lovett B.R."/>
            <person name="Lee E."/>
            <person name="Macias A.M."/>
            <person name="Hajek A.E."/>
            <person name="De Bivort B.L."/>
            <person name="Kasson M.T."/>
            <person name="De Fine Licht H.H."/>
            <person name="Stajich J.E."/>
        </authorList>
    </citation>
    <scope>NUCLEOTIDE SEQUENCE</scope>
    <source>
        <strain evidence="1">Berkeley</strain>
    </source>
</reference>
<name>A0ACC2TY05_9FUNG</name>
<evidence type="ECO:0000313" key="2">
    <source>
        <dbReference type="Proteomes" id="UP001165960"/>
    </source>
</evidence>
<dbReference type="Proteomes" id="UP001165960">
    <property type="component" value="Unassembled WGS sequence"/>
</dbReference>
<sequence length="101" mass="11356">MPTPSSCSLALTQDKQWELVNRNPTPALQASHYLAEIHPEVMGCDNYEKSAWHSYPIDQLKICYLRYITKLGPPLPGGGWVIPSSQRYTGLTRDEGPLENL</sequence>
<proteinExistence type="predicted"/>
<gene>
    <name evidence="1" type="ORF">DSO57_1035627</name>
</gene>
<comment type="caution">
    <text evidence="1">The sequence shown here is derived from an EMBL/GenBank/DDBJ whole genome shotgun (WGS) entry which is preliminary data.</text>
</comment>
<evidence type="ECO:0000313" key="1">
    <source>
        <dbReference type="EMBL" id="KAJ9079415.1"/>
    </source>
</evidence>
<protein>
    <submittedName>
        <fullName evidence="1">Uncharacterized protein</fullName>
    </submittedName>
</protein>
<organism evidence="1 2">
    <name type="scientific">Entomophthora muscae</name>
    <dbReference type="NCBI Taxonomy" id="34485"/>
    <lineage>
        <taxon>Eukaryota</taxon>
        <taxon>Fungi</taxon>
        <taxon>Fungi incertae sedis</taxon>
        <taxon>Zoopagomycota</taxon>
        <taxon>Entomophthoromycotina</taxon>
        <taxon>Entomophthoromycetes</taxon>
        <taxon>Entomophthorales</taxon>
        <taxon>Entomophthoraceae</taxon>
        <taxon>Entomophthora</taxon>
    </lineage>
</organism>
<dbReference type="EMBL" id="QTSX02001740">
    <property type="protein sequence ID" value="KAJ9079415.1"/>
    <property type="molecule type" value="Genomic_DNA"/>
</dbReference>
<accession>A0ACC2TY05</accession>
<keyword evidence="2" id="KW-1185">Reference proteome</keyword>